<dbReference type="AlphaFoldDB" id="A0A0R2HK45"/>
<feature type="coiled-coil region" evidence="2">
    <location>
        <begin position="85"/>
        <end position="112"/>
    </location>
</feature>
<dbReference type="PANTHER" id="PTHR30204">
    <property type="entry name" value="REDOX-CYCLING DRUG-SENSING TRANSCRIPTIONAL ACTIVATOR SOXR"/>
    <property type="match status" value="1"/>
</dbReference>
<dbReference type="PANTHER" id="PTHR30204:SF98">
    <property type="entry name" value="HTH-TYPE TRANSCRIPTIONAL REGULATOR ADHR"/>
    <property type="match status" value="1"/>
</dbReference>
<keyword evidence="2" id="KW-0175">Coiled coil</keyword>
<evidence type="ECO:0000313" key="7">
    <source>
        <dbReference type="Proteomes" id="UP000076405"/>
    </source>
</evidence>
<keyword evidence="1" id="KW-0238">DNA-binding</keyword>
<dbReference type="Proteomes" id="UP000076244">
    <property type="component" value="Chromosome"/>
</dbReference>
<evidence type="ECO:0000256" key="2">
    <source>
        <dbReference type="SAM" id="Coils"/>
    </source>
</evidence>
<dbReference type="CDD" id="cd01109">
    <property type="entry name" value="HTH_YyaN"/>
    <property type="match status" value="1"/>
</dbReference>
<proteinExistence type="predicted"/>
<evidence type="ECO:0000313" key="4">
    <source>
        <dbReference type="EMBL" id="AMV62667.1"/>
    </source>
</evidence>
<dbReference type="RefSeq" id="WP_046871988.1">
    <property type="nucleotide sequence ID" value="NZ_BAAAXI010000142.1"/>
</dbReference>
<dbReference type="KEGG" id="pdm:ADU72_1524"/>
<organism evidence="4 7">
    <name type="scientific">Pediococcus damnosus</name>
    <dbReference type="NCBI Taxonomy" id="51663"/>
    <lineage>
        <taxon>Bacteria</taxon>
        <taxon>Bacillati</taxon>
        <taxon>Bacillota</taxon>
        <taxon>Bacilli</taxon>
        <taxon>Lactobacillales</taxon>
        <taxon>Lactobacillaceae</taxon>
        <taxon>Pediococcus</taxon>
    </lineage>
</organism>
<keyword evidence="6" id="KW-1185">Reference proteome</keyword>
<evidence type="ECO:0000256" key="1">
    <source>
        <dbReference type="ARBA" id="ARBA00023125"/>
    </source>
</evidence>
<name>A0A0R2HK45_9LACO</name>
<feature type="domain" description="HTH merR-type" evidence="3">
    <location>
        <begin position="4"/>
        <end position="73"/>
    </location>
</feature>
<accession>A0A0R2HK45</accession>
<evidence type="ECO:0000313" key="5">
    <source>
        <dbReference type="EMBL" id="AMV67451.1"/>
    </source>
</evidence>
<sequence>MKNMIGIKQASKLSETSPDTIRYYEKVGIIAPIKRDKNGFRQFSERDIRRIKFMRHMRTAGLNISSLLEYANLIQQGDQTKDERVTFLKEQRDQLQKQLTITQSAIDQLNYKIDHYDEHMSDAKHLI</sequence>
<dbReference type="EMBL" id="CP012288">
    <property type="protein sequence ID" value="AMV67451.1"/>
    <property type="molecule type" value="Genomic_DNA"/>
</dbReference>
<dbReference type="Pfam" id="PF13411">
    <property type="entry name" value="MerR_1"/>
    <property type="match status" value="1"/>
</dbReference>
<reference evidence="6 7" key="1">
    <citation type="journal article" date="2016" name="PLoS ONE">
        <title>The Identification of Novel Diagnostic Marker Genes for the Detection of Beer Spoiling Pediococcus damnosus Strains Using the BlAst Diagnostic Gene findEr.</title>
        <authorList>
            <person name="Behr J."/>
            <person name="Geissler A.J."/>
            <person name="Schmid J."/>
            <person name="Zehe A."/>
            <person name="Vogel R.F."/>
        </authorList>
    </citation>
    <scope>NUCLEOTIDE SEQUENCE [LARGE SCALE GENOMIC DNA]</scope>
    <source>
        <strain evidence="4 7">TMW 2.1533</strain>
        <strain evidence="5 6">TMW 2.1535</strain>
    </source>
</reference>
<gene>
    <name evidence="4" type="ORF">ADU70_1175</name>
    <name evidence="5" type="ORF">ADU72_1524</name>
</gene>
<protein>
    <submittedName>
        <fullName evidence="4">Transcriptional regulator, MerR family</fullName>
    </submittedName>
</protein>
<dbReference type="InterPro" id="IPR009061">
    <property type="entry name" value="DNA-bd_dom_put_sf"/>
</dbReference>
<dbReference type="GO" id="GO:0003700">
    <property type="term" value="F:DNA-binding transcription factor activity"/>
    <property type="evidence" value="ECO:0007669"/>
    <property type="project" value="InterPro"/>
</dbReference>
<dbReference type="GO" id="GO:0003677">
    <property type="term" value="F:DNA binding"/>
    <property type="evidence" value="ECO:0007669"/>
    <property type="project" value="UniProtKB-KW"/>
</dbReference>
<dbReference type="OrthoDB" id="9811174at2"/>
<dbReference type="PROSITE" id="PS50937">
    <property type="entry name" value="HTH_MERR_2"/>
    <property type="match status" value="1"/>
</dbReference>
<dbReference type="Gene3D" id="1.10.1660.10">
    <property type="match status" value="1"/>
</dbReference>
<dbReference type="PRINTS" id="PR00040">
    <property type="entry name" value="HTHMERR"/>
</dbReference>
<dbReference type="GeneID" id="57276227"/>
<evidence type="ECO:0000313" key="6">
    <source>
        <dbReference type="Proteomes" id="UP000076244"/>
    </source>
</evidence>
<dbReference type="SMART" id="SM00422">
    <property type="entry name" value="HTH_MERR"/>
    <property type="match status" value="1"/>
</dbReference>
<dbReference type="EMBL" id="CP012275">
    <property type="protein sequence ID" value="AMV62667.1"/>
    <property type="molecule type" value="Genomic_DNA"/>
</dbReference>
<dbReference type="Proteomes" id="UP000076405">
    <property type="component" value="Chromosome"/>
</dbReference>
<dbReference type="InterPro" id="IPR047057">
    <property type="entry name" value="MerR_fam"/>
</dbReference>
<dbReference type="SUPFAM" id="SSF46955">
    <property type="entry name" value="Putative DNA-binding domain"/>
    <property type="match status" value="1"/>
</dbReference>
<dbReference type="InterPro" id="IPR000551">
    <property type="entry name" value="MerR-type_HTH_dom"/>
</dbReference>
<evidence type="ECO:0000259" key="3">
    <source>
        <dbReference type="PROSITE" id="PS50937"/>
    </source>
</evidence>